<protein>
    <submittedName>
        <fullName evidence="1">Unannotated protein</fullName>
    </submittedName>
</protein>
<accession>A0A6J6TIM2</accession>
<name>A0A6J6TIM2_9ZZZZ</name>
<dbReference type="InterPro" id="IPR010281">
    <property type="entry name" value="DUF885"/>
</dbReference>
<reference evidence="1" key="1">
    <citation type="submission" date="2020-05" db="EMBL/GenBank/DDBJ databases">
        <authorList>
            <person name="Chiriac C."/>
            <person name="Salcher M."/>
            <person name="Ghai R."/>
            <person name="Kavagutti S V."/>
        </authorList>
    </citation>
    <scope>NUCLEOTIDE SEQUENCE</scope>
</reference>
<organism evidence="1">
    <name type="scientific">freshwater metagenome</name>
    <dbReference type="NCBI Taxonomy" id="449393"/>
    <lineage>
        <taxon>unclassified sequences</taxon>
        <taxon>metagenomes</taxon>
        <taxon>ecological metagenomes</taxon>
    </lineage>
</organism>
<proteinExistence type="predicted"/>
<sequence>MTDSTVLGIVEDATARSLAFVLEHELVSIPETAVRIIEMPEIHRGVAVAYCDAPGPLESADVATFVAVSPTPADWSPERTLSFYREYNGVQLHDLTIHEAFPGHVLQLAHARQFTGSTSVRRLGMSGVFVEGWAVYAEELMLDRGYSPDGSDEQRLALRLQQLKMQARMTINAILDIRVHSGDLEEQEAIDLMRTRGFQEEGEAVGKWRRALLTAGQLPTYFTGYLAVRSIVNDLRVLHPDWTDRALHDLILSQGSPAPRHLRALLGI</sequence>
<evidence type="ECO:0000313" key="1">
    <source>
        <dbReference type="EMBL" id="CAB4746654.1"/>
    </source>
</evidence>
<dbReference type="Pfam" id="PF05960">
    <property type="entry name" value="DUF885"/>
    <property type="match status" value="1"/>
</dbReference>
<dbReference type="AlphaFoldDB" id="A0A6J6TIM2"/>
<dbReference type="EMBL" id="CAEZYZ010000084">
    <property type="protein sequence ID" value="CAB4746654.1"/>
    <property type="molecule type" value="Genomic_DNA"/>
</dbReference>
<dbReference type="PANTHER" id="PTHR33361">
    <property type="entry name" value="GLR0591 PROTEIN"/>
    <property type="match status" value="1"/>
</dbReference>
<gene>
    <name evidence="1" type="ORF">UFOPK2810_00626</name>
</gene>
<dbReference type="PANTHER" id="PTHR33361:SF15">
    <property type="entry name" value="DUF885 FAMILY LIPOPROTEIN"/>
    <property type="match status" value="1"/>
</dbReference>